<dbReference type="PANTHER" id="PTHR13500:SF0">
    <property type="entry name" value="NUCLEOLAR PRE-RIBOSOMAL-ASSOCIATED PROTEIN 1"/>
    <property type="match status" value="1"/>
</dbReference>
<dbReference type="GO" id="GO:0005730">
    <property type="term" value="C:nucleolus"/>
    <property type="evidence" value="ECO:0007669"/>
    <property type="project" value="TreeGrafter"/>
</dbReference>
<evidence type="ECO:0000313" key="5">
    <source>
        <dbReference type="EMBL" id="CAI4034745.1"/>
    </source>
</evidence>
<feature type="domain" description="URB1 C-terminal" evidence="3">
    <location>
        <begin position="1461"/>
        <end position="1686"/>
    </location>
</feature>
<evidence type="ECO:0000256" key="1">
    <source>
        <dbReference type="SAM" id="MobiDB-lite"/>
    </source>
</evidence>
<dbReference type="EMBL" id="OX365767">
    <property type="protein sequence ID" value="CAI4034745.1"/>
    <property type="molecule type" value="Genomic_DNA"/>
</dbReference>
<evidence type="ECO:0000259" key="3">
    <source>
        <dbReference type="Pfam" id="PF16201"/>
    </source>
</evidence>
<proteinExistence type="predicted"/>
<gene>
    <name evidence="5" type="primary">SMKI11G1950</name>
    <name evidence="5" type="ORF">SMKI_11G1950</name>
</gene>
<dbReference type="GO" id="GO:0000466">
    <property type="term" value="P:maturation of 5.8S rRNA from tricistronic rRNA transcript (SSU-rRNA, 5.8S rRNA, LSU-rRNA)"/>
    <property type="evidence" value="ECO:0007669"/>
    <property type="project" value="TreeGrafter"/>
</dbReference>
<dbReference type="InterPro" id="IPR039844">
    <property type="entry name" value="URB1"/>
</dbReference>
<keyword evidence="6" id="KW-1185">Reference proteome</keyword>
<dbReference type="RefSeq" id="XP_056077865.1">
    <property type="nucleotide sequence ID" value="XM_056223892.1"/>
</dbReference>
<evidence type="ECO:0000259" key="4">
    <source>
        <dbReference type="Pfam" id="PF26140"/>
    </source>
</evidence>
<feature type="domain" description="URB1 central HEAT repeat" evidence="4">
    <location>
        <begin position="568"/>
        <end position="755"/>
    </location>
</feature>
<feature type="domain" description="URB1 N-terminal" evidence="2">
    <location>
        <begin position="63"/>
        <end position="390"/>
    </location>
</feature>
<dbReference type="GeneID" id="80919578"/>
<feature type="region of interest" description="Disordered" evidence="1">
    <location>
        <begin position="1"/>
        <end position="22"/>
    </location>
</feature>
<protein>
    <recommendedName>
        <fullName evidence="7">Nucleolar pre-ribosomal-associated protein 1</fullName>
    </recommendedName>
</protein>
<dbReference type="Pfam" id="PF26140">
    <property type="entry name" value="HEAT_URB1"/>
    <property type="match status" value="1"/>
</dbReference>
<accession>A0AA35ISN1</accession>
<dbReference type="Pfam" id="PF16201">
    <property type="entry name" value="NopRA1"/>
    <property type="match status" value="1"/>
</dbReference>
<reference evidence="5" key="1">
    <citation type="submission" date="2022-10" db="EMBL/GenBank/DDBJ databases">
        <authorList>
            <person name="Byrne P K."/>
        </authorList>
    </citation>
    <scope>NUCLEOTIDE SEQUENCE</scope>
    <source>
        <strain evidence="5">IFO1815</strain>
    </source>
</reference>
<dbReference type="Pfam" id="PF11707">
    <property type="entry name" value="Npa1"/>
    <property type="match status" value="1"/>
</dbReference>
<evidence type="ECO:0008006" key="7">
    <source>
        <dbReference type="Google" id="ProtNLM"/>
    </source>
</evidence>
<organism evidence="5 6">
    <name type="scientific">Saccharomyces mikatae IFO 1815</name>
    <dbReference type="NCBI Taxonomy" id="226126"/>
    <lineage>
        <taxon>Eukaryota</taxon>
        <taxon>Fungi</taxon>
        <taxon>Dikarya</taxon>
        <taxon>Ascomycota</taxon>
        <taxon>Saccharomycotina</taxon>
        <taxon>Saccharomycetes</taxon>
        <taxon>Saccharomycetales</taxon>
        <taxon>Saccharomycetaceae</taxon>
        <taxon>Saccharomyces</taxon>
    </lineage>
</organism>
<name>A0AA35ISN1_SACMI</name>
<dbReference type="Proteomes" id="UP001161438">
    <property type="component" value="Chromosome 11"/>
</dbReference>
<dbReference type="PANTHER" id="PTHR13500">
    <property type="entry name" value="NUCLEOLAR PRERIBOSOMAL-ASSOCIATED PROTEIN 1"/>
    <property type="match status" value="1"/>
</dbReference>
<evidence type="ECO:0000313" key="6">
    <source>
        <dbReference type="Proteomes" id="UP001161438"/>
    </source>
</evidence>
<evidence type="ECO:0000259" key="2">
    <source>
        <dbReference type="Pfam" id="PF11707"/>
    </source>
</evidence>
<dbReference type="GO" id="GO:0000463">
    <property type="term" value="P:maturation of LSU-rRNA from tricistronic rRNA transcript (SSU-rRNA, 5.8S rRNA, LSU-rRNA)"/>
    <property type="evidence" value="ECO:0007669"/>
    <property type="project" value="TreeGrafter"/>
</dbReference>
<feature type="compositionally biased region" description="Basic and acidic residues" evidence="1">
    <location>
        <begin position="11"/>
        <end position="22"/>
    </location>
</feature>
<sequence length="1766" mass="203582">MSNHSAAYGSRDQRREKYTQGKEFDDGTLETLESMIVALEDETLSKDYQPLIVFFQKGFGAQSVQAWSYYAQVNNHGKFSKTTTLITKTIQVLSSDISTLVIGSSLIKLILTDYTKVLYRGLNNMRAQLTNPILRLLKQIVNFNNGQHIEELVLYFDFSLPILPRLLSPTKSELANGNSSANSSKHDSIRFTFIKFWLALISNSSPVIRKELLTENFKIMSNLFKFMNKVDSDKLSQHILSVFINDILKEKSFKRTTKTKILNELAASKIHHFYYSPNKDLVKKTNEFFLTFGASHDFSVAFPDNSVWFKNSVTDGASHGAPITVNQVEFQIHNKLLFNTLRLFKPWEDILQLGTLIKILENVPELVAPYSIFLTMNGNHDPKMTSYWFGTTLLMNKIINLRIPQFMETVDSDIPPATSLVIENILPSLLTKTSLTKSLQFETPIIKQLACHSIVLAFKKLEKVALLYDRKGWKNEKNTLFNEFNTRMPDLPIFVSTLNSTLTANKDNKILPLSISIIFNYYSRVFPNLFSINLPSSNLYTGIMQKPRISGIEFAILDNYLQFQEFNSTQTKWWNPSPGGNSLFTLLLKLASSKNASDMIATRISNLLDELTRANVIFNVPLISPAMALVNSLQVLYLKVGETSSMEKIWKWFDETISRVIKTPYKYVDLAKDYNYISPFIMGLSEQWKYVDKNNDLDFVIKWLLLFFRNMILIGEDYTGIRKLVKDNFTEVAEHDVNFYLNLDSFEENDTETNNTNSFFSSMRDFSFFQYISSLPSKELTNVSKFPVSKLDAAGILFRIQLLVENDSIAYDGWFEETVCELFGKIASYVATDTEFPIVRVLEKYVKFALPKMTVDKKNTLLMEKSRLVCNLIGAVCFETGHHLGEFQESIRKIAFNGQNIEKRAIYNESYHEEDINRLLTSVNEYLSTSALTSLLMHGTKLEPTRNILKRIFNEEKTIKTSLIKNILNKTLNEDAALIQEVNFILVKFFEENRVCVDATSAPEDKISLSETTTLINSIISNDLNYPVLEAFYKWEHFSFASFIPNIGKIKNLPLLSIVTTTALSKHMQDKNFSAFVHKIISQYDDDIAKCAYSTTLEKDIFDEVVNMITTYINLYDETKKKAILECLLAQSDHRYHAATVKYITIQDDFAYPGVGTWLNKTLLYITKYLSERTVISSAFFKLLNAMSELLKREKASNRLNFKIVNSQLEGILGSKWIKKIEVLEYTNILILCVNRKSIQSQRMVQLLLNNENYSPIMIKDDDEDSSYRKFLSTMILFSLFNIDPVANSTPIVQEKLLTFYSGTISSNDKLIIKMLESIESHTSNSWTNLIFSWEFIKDEDEEVLEAIGDARLIIKEREGLIITLQRKLIKKSIDGYVLERPHIPKFCSSSNTDNYDVATRWELLKKYYENTERSGTDMYDPLFLLLLIIHNKELVRMVKDGDGNVTYNYEFENLLDSKIFQFIICSLSDCDTVTNISYEHLANLAISLDRKNSKTNTEKRIAGKDNGEKEIDSDLMKYNSIYQILIKRILYQKQQNREAIRPLIWFSISRIVDLLRTPTSPLHEKAYRWVLSNSTIHGWDIPMVSDVMMSYNKRQQDDNNKKGIEMEIYYGELSWVLMTICKGIKTDEDYKMLDKKGVFEWLLNLINIPYLKERLRELIYFIFYEVQRVADDGGLNLISRNGVVSFLEILNNNIKSRLPQDNILNSIDILKNENKGTLNATSKLVQEQNGIEKLLLGYNELVKSQKRLILWTEGDSHNIVKRLRK</sequence>
<dbReference type="InterPro" id="IPR032436">
    <property type="entry name" value="URB1_C"/>
</dbReference>
<dbReference type="InterPro" id="IPR059018">
    <property type="entry name" value="HEAT_URB1"/>
</dbReference>
<dbReference type="InterPro" id="IPR021714">
    <property type="entry name" value="URB1_N"/>
</dbReference>